<evidence type="ECO:0000256" key="4">
    <source>
        <dbReference type="ARBA" id="ARBA00023163"/>
    </source>
</evidence>
<dbReference type="GO" id="GO:0006351">
    <property type="term" value="P:DNA-templated transcription"/>
    <property type="evidence" value="ECO:0007669"/>
    <property type="project" value="TreeGrafter"/>
</dbReference>
<dbReference type="GO" id="GO:0043565">
    <property type="term" value="F:sequence-specific DNA binding"/>
    <property type="evidence" value="ECO:0007669"/>
    <property type="project" value="TreeGrafter"/>
</dbReference>
<dbReference type="InterPro" id="IPR036388">
    <property type="entry name" value="WH-like_DNA-bd_sf"/>
</dbReference>
<dbReference type="EMBL" id="JAOCIZ010000034">
    <property type="protein sequence ID" value="MDH1505430.1"/>
    <property type="molecule type" value="Genomic_DNA"/>
</dbReference>
<dbReference type="AlphaFoldDB" id="A0A443WA90"/>
<dbReference type="SUPFAM" id="SSF46785">
    <property type="entry name" value="Winged helix' DNA-binding domain"/>
    <property type="match status" value="1"/>
</dbReference>
<dbReference type="CDD" id="cd08422">
    <property type="entry name" value="PBP2_CrgA_like"/>
    <property type="match status" value="1"/>
</dbReference>
<dbReference type="PANTHER" id="PTHR30537:SF5">
    <property type="entry name" value="HTH-TYPE TRANSCRIPTIONAL ACTIVATOR TTDR-RELATED"/>
    <property type="match status" value="1"/>
</dbReference>
<evidence type="ECO:0000313" key="5">
    <source>
        <dbReference type="EMBL" id="MDH1505430.1"/>
    </source>
</evidence>
<comment type="caution">
    <text evidence="5">The sequence shown here is derived from an EMBL/GenBank/DDBJ whole genome shotgun (WGS) entry which is preliminary data.</text>
</comment>
<keyword evidence="3" id="KW-0238">DNA-binding</keyword>
<dbReference type="Proteomes" id="UP001161704">
    <property type="component" value="Unassembled WGS sequence"/>
</dbReference>
<dbReference type="Gene3D" id="3.40.190.290">
    <property type="match status" value="1"/>
</dbReference>
<proteinExistence type="inferred from homology"/>
<accession>A0A443WA90</accession>
<reference evidence="5" key="1">
    <citation type="submission" date="2022-09" db="EMBL/GenBank/DDBJ databases">
        <title>Intensive care unit water sources are persistently colonized with multi-drug resistant bacteria and are the site of extensive horizontal gene transfer of antibiotic resistance genes.</title>
        <authorList>
            <person name="Diorio-Toth L."/>
        </authorList>
    </citation>
    <scope>NUCLEOTIDE SEQUENCE</scope>
    <source>
        <strain evidence="5">GD03710</strain>
    </source>
</reference>
<dbReference type="RefSeq" id="WP_080988704.1">
    <property type="nucleotide sequence ID" value="NZ_AP022110.1"/>
</dbReference>
<dbReference type="InterPro" id="IPR058163">
    <property type="entry name" value="LysR-type_TF_proteobact-type"/>
</dbReference>
<dbReference type="InterPro" id="IPR005119">
    <property type="entry name" value="LysR_subst-bd"/>
</dbReference>
<dbReference type="InterPro" id="IPR000847">
    <property type="entry name" value="LysR_HTH_N"/>
</dbReference>
<evidence type="ECO:0000256" key="1">
    <source>
        <dbReference type="ARBA" id="ARBA00009437"/>
    </source>
</evidence>
<keyword evidence="4" id="KW-0804">Transcription</keyword>
<sequence>MTLPCSFFAIYGNNEQHSFQKLINMASTDDLILFAQVVEAGSFSKVAEQNSLTNSVVSKRIGRLEEELGVQLLYRTTRRLTLSEAGKALYQGAKNVKAAALDAFDAVAGFGEKVSGHVRMSVPTISGELLLADAVADFCQQHPGLTVEMSLDNRFVNLVEEGFDLVIRTGYLDDSSLIARHILDSQWVICAAPAYVRRFGAPREPSDLLTHNCLRYAYQSTGASEWAFKGEEGNYLVSVSGSFSTDNAGALRKAALGGRGIVYVPRCLVYHDLMQGDLVDLFPDRVGKKLGIYAVYPFTRQPPRKIRLLIEHIRQRYLEIGHYFI</sequence>
<evidence type="ECO:0000256" key="2">
    <source>
        <dbReference type="ARBA" id="ARBA00023015"/>
    </source>
</evidence>
<evidence type="ECO:0000313" key="6">
    <source>
        <dbReference type="Proteomes" id="UP001161704"/>
    </source>
</evidence>
<dbReference type="Gene3D" id="1.10.10.10">
    <property type="entry name" value="Winged helix-like DNA-binding domain superfamily/Winged helix DNA-binding domain"/>
    <property type="match status" value="1"/>
</dbReference>
<dbReference type="FunFam" id="1.10.10.10:FF:000396">
    <property type="entry name" value="LysR family transcriptional regulator"/>
    <property type="match status" value="1"/>
</dbReference>
<dbReference type="InterPro" id="IPR036390">
    <property type="entry name" value="WH_DNA-bd_sf"/>
</dbReference>
<protein>
    <submittedName>
        <fullName evidence="5">LysR family transcriptional regulator</fullName>
    </submittedName>
</protein>
<dbReference type="FunFam" id="3.40.190.290:FF:000001">
    <property type="entry name" value="Transcriptional regulator, LysR family"/>
    <property type="match status" value="1"/>
</dbReference>
<organism evidence="5 6">
    <name type="scientific">Aeromonas caviae</name>
    <name type="common">Aeromonas punctata</name>
    <dbReference type="NCBI Taxonomy" id="648"/>
    <lineage>
        <taxon>Bacteria</taxon>
        <taxon>Pseudomonadati</taxon>
        <taxon>Pseudomonadota</taxon>
        <taxon>Gammaproteobacteria</taxon>
        <taxon>Aeromonadales</taxon>
        <taxon>Aeromonadaceae</taxon>
        <taxon>Aeromonas</taxon>
    </lineage>
</organism>
<keyword evidence="2" id="KW-0805">Transcription regulation</keyword>
<comment type="similarity">
    <text evidence="1">Belongs to the LysR transcriptional regulatory family.</text>
</comment>
<dbReference type="PROSITE" id="PS50931">
    <property type="entry name" value="HTH_LYSR"/>
    <property type="match status" value="1"/>
</dbReference>
<dbReference type="SUPFAM" id="SSF53850">
    <property type="entry name" value="Periplasmic binding protein-like II"/>
    <property type="match status" value="1"/>
</dbReference>
<gene>
    <name evidence="5" type="ORF">N5I20_10205</name>
</gene>
<name>A0A443WA90_AERCA</name>
<dbReference type="Pfam" id="PF00126">
    <property type="entry name" value="HTH_1"/>
    <property type="match status" value="1"/>
</dbReference>
<dbReference type="Pfam" id="PF03466">
    <property type="entry name" value="LysR_substrate"/>
    <property type="match status" value="1"/>
</dbReference>
<dbReference type="GO" id="GO:0003700">
    <property type="term" value="F:DNA-binding transcription factor activity"/>
    <property type="evidence" value="ECO:0007669"/>
    <property type="project" value="InterPro"/>
</dbReference>
<dbReference type="PANTHER" id="PTHR30537">
    <property type="entry name" value="HTH-TYPE TRANSCRIPTIONAL REGULATOR"/>
    <property type="match status" value="1"/>
</dbReference>
<evidence type="ECO:0000256" key="3">
    <source>
        <dbReference type="ARBA" id="ARBA00023125"/>
    </source>
</evidence>